<evidence type="ECO:0000313" key="2">
    <source>
        <dbReference type="Proteomes" id="UP000076959"/>
    </source>
</evidence>
<dbReference type="AlphaFoldDB" id="A0A176YHQ0"/>
<dbReference type="Proteomes" id="UP000076959">
    <property type="component" value="Unassembled WGS sequence"/>
</dbReference>
<sequence>MIIETSANQLYFVTDYDDPNLSHVWRGLRVKRSKTIDGYTVIGKREEMVRKAGSRAVEA</sequence>
<evidence type="ECO:0000313" key="1">
    <source>
        <dbReference type="EMBL" id="OAF05435.1"/>
    </source>
</evidence>
<protein>
    <submittedName>
        <fullName evidence="1">Uncharacterized protein</fullName>
    </submittedName>
</protein>
<comment type="caution">
    <text evidence="1">The sequence shown here is derived from an EMBL/GenBank/DDBJ whole genome shotgun (WGS) entry which is preliminary data.</text>
</comment>
<reference evidence="1 2" key="1">
    <citation type="submission" date="2016-03" db="EMBL/GenBank/DDBJ databases">
        <title>Draft Genome Sequence of the Strain BR 10245 (Bradyrhizobium sp.) isolated from nodules of Centrolobium paraense.</title>
        <authorList>
            <person name="Simoes-Araujo J.L.Sr."/>
            <person name="Barauna A.C."/>
            <person name="Silva K."/>
            <person name="Zilli J.E."/>
        </authorList>
    </citation>
    <scope>NUCLEOTIDE SEQUENCE [LARGE SCALE GENOMIC DNA]</scope>
    <source>
        <strain evidence="1 2">BR 10245</strain>
    </source>
</reference>
<dbReference type="STRING" id="1505087.AYJ54_00585"/>
<keyword evidence="2" id="KW-1185">Reference proteome</keyword>
<dbReference type="RefSeq" id="WP_063703512.1">
    <property type="nucleotide sequence ID" value="NZ_LUUB01000079.1"/>
</dbReference>
<dbReference type="EMBL" id="LUUB01000079">
    <property type="protein sequence ID" value="OAF05435.1"/>
    <property type="molecule type" value="Genomic_DNA"/>
</dbReference>
<dbReference type="OrthoDB" id="8000795at2"/>
<accession>A0A176YHQ0</accession>
<organism evidence="1 2">
    <name type="scientific">Bradyrhizobium centrolobii</name>
    <dbReference type="NCBI Taxonomy" id="1505087"/>
    <lineage>
        <taxon>Bacteria</taxon>
        <taxon>Pseudomonadati</taxon>
        <taxon>Pseudomonadota</taxon>
        <taxon>Alphaproteobacteria</taxon>
        <taxon>Hyphomicrobiales</taxon>
        <taxon>Nitrobacteraceae</taxon>
        <taxon>Bradyrhizobium</taxon>
    </lineage>
</organism>
<name>A0A176YHQ0_9BRAD</name>
<proteinExistence type="predicted"/>
<gene>
    <name evidence="1" type="ORF">AYJ54_00585</name>
</gene>